<feature type="chain" id="PRO_5014573479" evidence="1">
    <location>
        <begin position="28"/>
        <end position="77"/>
    </location>
</feature>
<dbReference type="Proteomes" id="UP000002051">
    <property type="component" value="Chromosome 5"/>
</dbReference>
<dbReference type="HOGENOM" id="CLU_2641874_0_0_1"/>
<gene>
    <name evidence="2" type="ordered locus">MTR_5g038320</name>
</gene>
<reference evidence="2 4" key="1">
    <citation type="journal article" date="2011" name="Nature">
        <title>The Medicago genome provides insight into the evolution of rhizobial symbioses.</title>
        <authorList>
            <person name="Young N.D."/>
            <person name="Debelle F."/>
            <person name="Oldroyd G.E."/>
            <person name="Geurts R."/>
            <person name="Cannon S.B."/>
            <person name="Udvardi M.K."/>
            <person name="Benedito V.A."/>
            <person name="Mayer K.F."/>
            <person name="Gouzy J."/>
            <person name="Schoof H."/>
            <person name="Van de Peer Y."/>
            <person name="Proost S."/>
            <person name="Cook D.R."/>
            <person name="Meyers B.C."/>
            <person name="Spannagl M."/>
            <person name="Cheung F."/>
            <person name="De Mita S."/>
            <person name="Krishnakumar V."/>
            <person name="Gundlach H."/>
            <person name="Zhou S."/>
            <person name="Mudge J."/>
            <person name="Bharti A.K."/>
            <person name="Murray J.D."/>
            <person name="Naoumkina M.A."/>
            <person name="Rosen B."/>
            <person name="Silverstein K.A."/>
            <person name="Tang H."/>
            <person name="Rombauts S."/>
            <person name="Zhao P.X."/>
            <person name="Zhou P."/>
            <person name="Barbe V."/>
            <person name="Bardou P."/>
            <person name="Bechner M."/>
            <person name="Bellec A."/>
            <person name="Berger A."/>
            <person name="Berges H."/>
            <person name="Bidwell S."/>
            <person name="Bisseling T."/>
            <person name="Choisne N."/>
            <person name="Couloux A."/>
            <person name="Denny R."/>
            <person name="Deshpande S."/>
            <person name="Dai X."/>
            <person name="Doyle J.J."/>
            <person name="Dudez A.M."/>
            <person name="Farmer A.D."/>
            <person name="Fouteau S."/>
            <person name="Franken C."/>
            <person name="Gibelin C."/>
            <person name="Gish J."/>
            <person name="Goldstein S."/>
            <person name="Gonzalez A.J."/>
            <person name="Green P.J."/>
            <person name="Hallab A."/>
            <person name="Hartog M."/>
            <person name="Hua A."/>
            <person name="Humphray S.J."/>
            <person name="Jeong D.H."/>
            <person name="Jing Y."/>
            <person name="Jocker A."/>
            <person name="Kenton S.M."/>
            <person name="Kim D.J."/>
            <person name="Klee K."/>
            <person name="Lai H."/>
            <person name="Lang C."/>
            <person name="Lin S."/>
            <person name="Macmil S.L."/>
            <person name="Magdelenat G."/>
            <person name="Matthews L."/>
            <person name="McCorrison J."/>
            <person name="Monaghan E.L."/>
            <person name="Mun J.H."/>
            <person name="Najar F.Z."/>
            <person name="Nicholson C."/>
            <person name="Noirot C."/>
            <person name="O'Bleness M."/>
            <person name="Paule C.R."/>
            <person name="Poulain J."/>
            <person name="Prion F."/>
            <person name="Qin B."/>
            <person name="Qu C."/>
            <person name="Retzel E.F."/>
            <person name="Riddle C."/>
            <person name="Sallet E."/>
            <person name="Samain S."/>
            <person name="Samson N."/>
            <person name="Sanders I."/>
            <person name="Saurat O."/>
            <person name="Scarpelli C."/>
            <person name="Schiex T."/>
            <person name="Segurens B."/>
            <person name="Severin A.J."/>
            <person name="Sherrier D.J."/>
            <person name="Shi R."/>
            <person name="Sims S."/>
            <person name="Singer S.R."/>
            <person name="Sinharoy S."/>
            <person name="Sterck L."/>
            <person name="Viollet A."/>
            <person name="Wang B.B."/>
            <person name="Wang K."/>
            <person name="Wang M."/>
            <person name="Wang X."/>
            <person name="Warfsmann J."/>
            <person name="Weissenbach J."/>
            <person name="White D.D."/>
            <person name="White J.D."/>
            <person name="Wiley G.B."/>
            <person name="Wincker P."/>
            <person name="Xing Y."/>
            <person name="Yang L."/>
            <person name="Yao Z."/>
            <person name="Ying F."/>
            <person name="Zhai J."/>
            <person name="Zhou L."/>
            <person name="Zuber A."/>
            <person name="Denarie J."/>
            <person name="Dixon R.A."/>
            <person name="May G.D."/>
            <person name="Schwartz D.C."/>
            <person name="Rogers J."/>
            <person name="Quetier F."/>
            <person name="Town C.D."/>
            <person name="Roe B.A."/>
        </authorList>
    </citation>
    <scope>NUCLEOTIDE SEQUENCE [LARGE SCALE GENOMIC DNA]</scope>
    <source>
        <strain evidence="2">A17</strain>
        <strain evidence="3 4">cv. Jemalong A17</strain>
    </source>
</reference>
<sequence>MAITRTSSSFLYTILLIGLILAVVVKATDEPNKNAAPDTWPFWYCLYLRDRCIADPMMCPYYHSQCPFSTTVTGTGV</sequence>
<keyword evidence="2" id="KW-0812">Transmembrane</keyword>
<feature type="signal peptide" evidence="1">
    <location>
        <begin position="1"/>
        <end position="27"/>
    </location>
</feature>
<dbReference type="PaxDb" id="3880-AES96538"/>
<reference evidence="2 4" key="2">
    <citation type="journal article" date="2014" name="BMC Genomics">
        <title>An improved genome release (version Mt4.0) for the model legume Medicago truncatula.</title>
        <authorList>
            <person name="Tang H."/>
            <person name="Krishnakumar V."/>
            <person name="Bidwell S."/>
            <person name="Rosen B."/>
            <person name="Chan A."/>
            <person name="Zhou S."/>
            <person name="Gentzbittel L."/>
            <person name="Childs K.L."/>
            <person name="Yandell M."/>
            <person name="Gundlach H."/>
            <person name="Mayer K.F."/>
            <person name="Schwartz D.C."/>
            <person name="Town C.D."/>
        </authorList>
    </citation>
    <scope>GENOME REANNOTATION</scope>
    <source>
        <strain evidence="3 4">cv. Jemalong A17</strain>
    </source>
</reference>
<organism evidence="2 4">
    <name type="scientific">Medicago truncatula</name>
    <name type="common">Barrel medic</name>
    <name type="synonym">Medicago tribuloides</name>
    <dbReference type="NCBI Taxonomy" id="3880"/>
    <lineage>
        <taxon>Eukaryota</taxon>
        <taxon>Viridiplantae</taxon>
        <taxon>Streptophyta</taxon>
        <taxon>Embryophyta</taxon>
        <taxon>Tracheophyta</taxon>
        <taxon>Spermatophyta</taxon>
        <taxon>Magnoliopsida</taxon>
        <taxon>eudicotyledons</taxon>
        <taxon>Gunneridae</taxon>
        <taxon>Pentapetalae</taxon>
        <taxon>rosids</taxon>
        <taxon>fabids</taxon>
        <taxon>Fabales</taxon>
        <taxon>Fabaceae</taxon>
        <taxon>Papilionoideae</taxon>
        <taxon>50 kb inversion clade</taxon>
        <taxon>NPAAA clade</taxon>
        <taxon>Hologalegina</taxon>
        <taxon>IRL clade</taxon>
        <taxon>Trifolieae</taxon>
        <taxon>Medicago</taxon>
    </lineage>
</organism>
<dbReference type="EMBL" id="CM001221">
    <property type="protein sequence ID" value="AES96538.1"/>
    <property type="molecule type" value="Genomic_DNA"/>
</dbReference>
<evidence type="ECO:0000313" key="4">
    <source>
        <dbReference type="Proteomes" id="UP000002051"/>
    </source>
</evidence>
<keyword evidence="2" id="KW-0472">Membrane</keyword>
<reference evidence="3" key="3">
    <citation type="submission" date="2015-04" db="UniProtKB">
        <authorList>
            <consortium name="EnsemblPlants"/>
        </authorList>
    </citation>
    <scope>IDENTIFICATION</scope>
    <source>
        <strain evidence="3">cv. Jemalong A17</strain>
    </source>
</reference>
<evidence type="ECO:0000313" key="2">
    <source>
        <dbReference type="EMBL" id="AES96538.1"/>
    </source>
</evidence>
<dbReference type="AlphaFoldDB" id="G7K9R7"/>
<keyword evidence="4" id="KW-1185">Reference proteome</keyword>
<proteinExistence type="predicted"/>
<evidence type="ECO:0000313" key="3">
    <source>
        <dbReference type="EnsemblPlants" id="AES96538"/>
    </source>
</evidence>
<accession>G7K9R7</accession>
<protein>
    <submittedName>
        <fullName evidence="2">Transmembrane protein, putative</fullName>
    </submittedName>
</protein>
<evidence type="ECO:0000256" key="1">
    <source>
        <dbReference type="SAM" id="SignalP"/>
    </source>
</evidence>
<dbReference type="EnsemblPlants" id="AES96538">
    <property type="protein sequence ID" value="AES96538"/>
    <property type="gene ID" value="MTR_5g038320"/>
</dbReference>
<name>G7K9R7_MEDTR</name>
<keyword evidence="1" id="KW-0732">Signal</keyword>